<organism evidence="3 4">
    <name type="scientific">Hymenobacter artigasi</name>
    <dbReference type="NCBI Taxonomy" id="2719616"/>
    <lineage>
        <taxon>Bacteria</taxon>
        <taxon>Pseudomonadati</taxon>
        <taxon>Bacteroidota</taxon>
        <taxon>Cytophagia</taxon>
        <taxon>Cytophagales</taxon>
        <taxon>Hymenobacteraceae</taxon>
        <taxon>Hymenobacter</taxon>
    </lineage>
</organism>
<keyword evidence="2" id="KW-0732">Signal</keyword>
<feature type="region of interest" description="Disordered" evidence="1">
    <location>
        <begin position="61"/>
        <end position="112"/>
    </location>
</feature>
<dbReference type="Proteomes" id="UP000717634">
    <property type="component" value="Unassembled WGS sequence"/>
</dbReference>
<evidence type="ECO:0000313" key="3">
    <source>
        <dbReference type="EMBL" id="NKI88293.1"/>
    </source>
</evidence>
<evidence type="ECO:0000313" key="4">
    <source>
        <dbReference type="Proteomes" id="UP000717634"/>
    </source>
</evidence>
<reference evidence="3 4" key="1">
    <citation type="submission" date="2020-03" db="EMBL/GenBank/DDBJ databases">
        <title>Genomic Encyclopedia of Type Strains, Phase IV (KMG-V): Genome sequencing to study the core and pangenomes of soil and plant-associated prokaryotes.</title>
        <authorList>
            <person name="Whitman W."/>
        </authorList>
    </citation>
    <scope>NUCLEOTIDE SEQUENCE [LARGE SCALE GENOMIC DNA]</scope>
    <source>
        <strain evidence="3 4">1B</strain>
    </source>
</reference>
<dbReference type="RefSeq" id="WP_168671939.1">
    <property type="nucleotide sequence ID" value="NZ_JAAVTK010000002.1"/>
</dbReference>
<feature type="compositionally biased region" description="Basic and acidic residues" evidence="1">
    <location>
        <begin position="61"/>
        <end position="93"/>
    </location>
</feature>
<sequence length="112" mass="12535">MKNSLFSLLAAVGFLAVSYTSAAQVVTPGINARQRNESARIRQGVATGELTRTEAARLKSREADIRQDKRAARADGVVTRDERQDIRKDEAKASRAIYRQKHDGQERPRAKR</sequence>
<name>A0ABX1HDH3_9BACT</name>
<evidence type="ECO:0000256" key="1">
    <source>
        <dbReference type="SAM" id="MobiDB-lite"/>
    </source>
</evidence>
<dbReference type="EMBL" id="JAAVTK010000002">
    <property type="protein sequence ID" value="NKI88293.1"/>
    <property type="molecule type" value="Genomic_DNA"/>
</dbReference>
<feature type="chain" id="PRO_5046325245" evidence="2">
    <location>
        <begin position="23"/>
        <end position="112"/>
    </location>
</feature>
<comment type="caution">
    <text evidence="3">The sequence shown here is derived from an EMBL/GenBank/DDBJ whole genome shotgun (WGS) entry which is preliminary data.</text>
</comment>
<proteinExistence type="predicted"/>
<feature type="signal peptide" evidence="2">
    <location>
        <begin position="1"/>
        <end position="22"/>
    </location>
</feature>
<accession>A0ABX1HDH3</accession>
<protein>
    <submittedName>
        <fullName evidence="3">Uncharacterized protein</fullName>
    </submittedName>
</protein>
<gene>
    <name evidence="3" type="ORF">HBN54_000880</name>
</gene>
<evidence type="ECO:0000256" key="2">
    <source>
        <dbReference type="SAM" id="SignalP"/>
    </source>
</evidence>
<keyword evidence="4" id="KW-1185">Reference proteome</keyword>
<feature type="compositionally biased region" description="Basic and acidic residues" evidence="1">
    <location>
        <begin position="100"/>
        <end position="112"/>
    </location>
</feature>